<evidence type="ECO:0000313" key="12">
    <source>
        <dbReference type="EMBL" id="CAB5230798.1"/>
    </source>
</evidence>
<evidence type="ECO:0000256" key="7">
    <source>
        <dbReference type="SAM" id="MobiDB-lite"/>
    </source>
</evidence>
<keyword evidence="2" id="KW-0479">Metal-binding</keyword>
<dbReference type="EMBL" id="LR796912">
    <property type="protein sequence ID" value="CAB4174271.1"/>
    <property type="molecule type" value="Genomic_DNA"/>
</dbReference>
<evidence type="ECO:0000256" key="6">
    <source>
        <dbReference type="ARBA" id="ARBA00023204"/>
    </source>
</evidence>
<evidence type="ECO:0000256" key="5">
    <source>
        <dbReference type="ARBA" id="ARBA00023125"/>
    </source>
</evidence>
<dbReference type="GO" id="GO:0006281">
    <property type="term" value="P:DNA repair"/>
    <property type="evidence" value="ECO:0007669"/>
    <property type="project" value="UniProtKB-KW"/>
</dbReference>
<evidence type="ECO:0000313" key="11">
    <source>
        <dbReference type="EMBL" id="CAB4216172.1"/>
    </source>
</evidence>
<keyword evidence="6" id="KW-0234">DNA repair</keyword>
<dbReference type="GO" id="GO:0006260">
    <property type="term" value="P:DNA replication"/>
    <property type="evidence" value="ECO:0007669"/>
    <property type="project" value="UniProtKB-KW"/>
</dbReference>
<dbReference type="GO" id="GO:0003677">
    <property type="term" value="F:DNA binding"/>
    <property type="evidence" value="ECO:0007669"/>
    <property type="project" value="UniProtKB-KW"/>
</dbReference>
<evidence type="ECO:0000256" key="1">
    <source>
        <dbReference type="ARBA" id="ARBA00022705"/>
    </source>
</evidence>
<gene>
    <name evidence="9" type="ORF">UFOVP1123_103</name>
    <name evidence="10" type="ORF">UFOVP1239_47</name>
    <name evidence="11" type="ORF">UFOVP1484_107</name>
    <name evidence="12" type="ORF">UFOVP1577_113</name>
    <name evidence="8" type="ORF">UFOVP961_33</name>
</gene>
<dbReference type="EMBL" id="LR797079">
    <property type="protein sequence ID" value="CAB4185589.1"/>
    <property type="molecule type" value="Genomic_DNA"/>
</dbReference>
<accession>A0A6J7XS07</accession>
<evidence type="ECO:0000313" key="9">
    <source>
        <dbReference type="EMBL" id="CAB4185589.1"/>
    </source>
</evidence>
<dbReference type="InterPro" id="IPR044947">
    <property type="entry name" value="Phage_T4_Gp32_ssDNA-bd_sf"/>
</dbReference>
<keyword evidence="5" id="KW-0238">DNA-binding</keyword>
<keyword evidence="3" id="KW-0227">DNA damage</keyword>
<dbReference type="EMBL" id="LR797435">
    <property type="protein sequence ID" value="CAB4216172.1"/>
    <property type="molecule type" value="Genomic_DNA"/>
</dbReference>
<protein>
    <submittedName>
        <fullName evidence="12">Uncharacterized protein</fullName>
    </submittedName>
</protein>
<dbReference type="GO" id="GO:0046872">
    <property type="term" value="F:metal ion binding"/>
    <property type="evidence" value="ECO:0007669"/>
    <property type="project" value="UniProtKB-KW"/>
</dbReference>
<evidence type="ECO:0000313" key="8">
    <source>
        <dbReference type="EMBL" id="CAB4174271.1"/>
    </source>
</evidence>
<keyword evidence="1" id="KW-0235">DNA replication</keyword>
<evidence type="ECO:0000256" key="4">
    <source>
        <dbReference type="ARBA" id="ARBA00022833"/>
    </source>
</evidence>
<proteinExistence type="predicted"/>
<evidence type="ECO:0000256" key="2">
    <source>
        <dbReference type="ARBA" id="ARBA00022723"/>
    </source>
</evidence>
<keyword evidence="4" id="KW-0862">Zinc</keyword>
<evidence type="ECO:0000256" key="3">
    <source>
        <dbReference type="ARBA" id="ARBA00022763"/>
    </source>
</evidence>
<evidence type="ECO:0000313" key="10">
    <source>
        <dbReference type="EMBL" id="CAB4193245.1"/>
    </source>
</evidence>
<dbReference type="Gene3D" id="3.90.198.10">
    <property type="entry name" value="Replication Fork Single-Stranded Dna Binding Protein"/>
    <property type="match status" value="1"/>
</dbReference>
<reference evidence="12" key="1">
    <citation type="submission" date="2020-05" db="EMBL/GenBank/DDBJ databases">
        <authorList>
            <person name="Chiriac C."/>
            <person name="Salcher M."/>
            <person name="Ghai R."/>
            <person name="Kavagutti S V."/>
        </authorList>
    </citation>
    <scope>NUCLEOTIDE SEQUENCE</scope>
</reference>
<name>A0A6J7XS07_9CAUD</name>
<organism evidence="12">
    <name type="scientific">uncultured Caudovirales phage</name>
    <dbReference type="NCBI Taxonomy" id="2100421"/>
    <lineage>
        <taxon>Viruses</taxon>
        <taxon>Duplodnaviria</taxon>
        <taxon>Heunggongvirae</taxon>
        <taxon>Uroviricota</taxon>
        <taxon>Caudoviricetes</taxon>
        <taxon>Peduoviridae</taxon>
        <taxon>Maltschvirus</taxon>
        <taxon>Maltschvirus maltsch</taxon>
    </lineage>
</organism>
<dbReference type="EMBL" id="LR798422">
    <property type="protein sequence ID" value="CAB5230798.1"/>
    <property type="molecule type" value="Genomic_DNA"/>
</dbReference>
<feature type="region of interest" description="Disordered" evidence="7">
    <location>
        <begin position="192"/>
        <end position="212"/>
    </location>
</feature>
<dbReference type="EMBL" id="LR797194">
    <property type="protein sequence ID" value="CAB4193245.1"/>
    <property type="molecule type" value="Genomic_DNA"/>
</dbReference>
<sequence>MALAFTATKGKAVKKSFDAYEYKDGENTVRIVGGILPRYVYWLKGTNGKDIPVECLAFDREVEKFNNKEVDHVPAYFSDKKCSWAYSTNCIDPKDGKVKILNLKKKLFEQICSAAEDIGDPTDPDTGWDVVFKRVKTGPLPFNVEYSLSVLRCKKRALSSAEKDMVAVADSIDVKYPRQTADDVKATLERITTGATEEEAGTDTEAVSDLTA</sequence>